<comment type="caution">
    <text evidence="5">The sequence shown here is derived from an EMBL/GenBank/DDBJ whole genome shotgun (WGS) entry which is preliminary data.</text>
</comment>
<keyword evidence="1" id="KW-0805">Transcription regulation</keyword>
<keyword evidence="6" id="KW-1185">Reference proteome</keyword>
<dbReference type="Gene3D" id="1.10.10.10">
    <property type="entry name" value="Winged helix-like DNA-binding domain superfamily/Winged helix DNA-binding domain"/>
    <property type="match status" value="1"/>
</dbReference>
<accession>F2BB63</accession>
<dbReference type="Pfam" id="PF01638">
    <property type="entry name" value="HxlR"/>
    <property type="match status" value="1"/>
</dbReference>
<reference evidence="5 6" key="1">
    <citation type="submission" date="2011-02" db="EMBL/GenBank/DDBJ databases">
        <authorList>
            <person name="Muzny D."/>
            <person name="Qin X."/>
            <person name="Deng J."/>
            <person name="Jiang H."/>
            <person name="Liu Y."/>
            <person name="Qu J."/>
            <person name="Song X.-Z."/>
            <person name="Zhang L."/>
            <person name="Thornton R."/>
            <person name="Coyle M."/>
            <person name="Francisco L."/>
            <person name="Jackson L."/>
            <person name="Javaid M."/>
            <person name="Korchina V."/>
            <person name="Kovar C."/>
            <person name="Mata R."/>
            <person name="Mathew T."/>
            <person name="Ngo R."/>
            <person name="Nguyen L."/>
            <person name="Nguyen N."/>
            <person name="Okwuonu G."/>
            <person name="Ongeri F."/>
            <person name="Pham C."/>
            <person name="Simmons D."/>
            <person name="Wilczek-Boney K."/>
            <person name="Hale W."/>
            <person name="Jakkamsetti A."/>
            <person name="Pham P."/>
            <person name="Ruth R."/>
            <person name="San Lucas F."/>
            <person name="Warren J."/>
            <person name="Zhang J."/>
            <person name="Zhao Z."/>
            <person name="Zhou C."/>
            <person name="Zhu D."/>
            <person name="Lee S."/>
            <person name="Bess C."/>
            <person name="Blankenburg K."/>
            <person name="Forbes L."/>
            <person name="Fu Q."/>
            <person name="Gubbala S."/>
            <person name="Hirani K."/>
            <person name="Jayaseelan J.C."/>
            <person name="Lara F."/>
            <person name="Munidasa M."/>
            <person name="Palculict T."/>
            <person name="Patil S."/>
            <person name="Pu L.-L."/>
            <person name="Saada N."/>
            <person name="Tang L."/>
            <person name="Weissenberger G."/>
            <person name="Zhu Y."/>
            <person name="Hemphill L."/>
            <person name="Shang Y."/>
            <person name="Youmans B."/>
            <person name="Ayvaz T."/>
            <person name="Ross M."/>
            <person name="Santibanez J."/>
            <person name="Aqrawi P."/>
            <person name="Gross S."/>
            <person name="Joshi V."/>
            <person name="Fowler G."/>
            <person name="Nazareth L."/>
            <person name="Reid J."/>
            <person name="Worley K."/>
            <person name="Petrosino J."/>
            <person name="Highlander S."/>
            <person name="Gibbs R."/>
        </authorList>
    </citation>
    <scope>NUCLEOTIDE SEQUENCE [LARGE SCALE GENOMIC DNA]</scope>
    <source>
        <strain evidence="5 6">ATCC BAA-1200</strain>
    </source>
</reference>
<name>F2BB63_9NEIS</name>
<dbReference type="GO" id="GO:0003677">
    <property type="term" value="F:DNA binding"/>
    <property type="evidence" value="ECO:0007669"/>
    <property type="project" value="UniProtKB-KW"/>
</dbReference>
<feature type="domain" description="HTH hxlR-type" evidence="4">
    <location>
        <begin position="50"/>
        <end position="149"/>
    </location>
</feature>
<dbReference type="PANTHER" id="PTHR33204">
    <property type="entry name" value="TRANSCRIPTIONAL REGULATOR, MARR FAMILY"/>
    <property type="match status" value="1"/>
</dbReference>
<evidence type="ECO:0000256" key="2">
    <source>
        <dbReference type="ARBA" id="ARBA00023125"/>
    </source>
</evidence>
<sequence>MLRTHLFFSRLLIRYCKRQPEKAKRRLKPFSKEQIMGKTAHTAFDCAEGCSVEAALAVIGGKWKGTILYRLHTDGVLRFNEIRRILPTVSQRTLTAQLRALEADGIIERTVYAQVPPRVEYRLSAYGQTLAPVLAALKAWGDAHRQRAARE</sequence>
<proteinExistence type="predicted"/>
<dbReference type="EMBL" id="AFAY01000020">
    <property type="protein sequence ID" value="EGF11323.1"/>
    <property type="molecule type" value="Genomic_DNA"/>
</dbReference>
<evidence type="ECO:0000256" key="1">
    <source>
        <dbReference type="ARBA" id="ARBA00023015"/>
    </source>
</evidence>
<dbReference type="InterPro" id="IPR036390">
    <property type="entry name" value="WH_DNA-bd_sf"/>
</dbReference>
<dbReference type="AlphaFoldDB" id="F2BB63"/>
<dbReference type="HOGENOM" id="CLU_111585_5_0_4"/>
<dbReference type="PROSITE" id="PS51118">
    <property type="entry name" value="HTH_HXLR"/>
    <property type="match status" value="1"/>
</dbReference>
<dbReference type="SUPFAM" id="SSF46785">
    <property type="entry name" value="Winged helix' DNA-binding domain"/>
    <property type="match status" value="1"/>
</dbReference>
<dbReference type="Proteomes" id="UP000004105">
    <property type="component" value="Unassembled WGS sequence"/>
</dbReference>
<keyword evidence="3" id="KW-0804">Transcription</keyword>
<dbReference type="InterPro" id="IPR036388">
    <property type="entry name" value="WH-like_DNA-bd_sf"/>
</dbReference>
<evidence type="ECO:0000259" key="4">
    <source>
        <dbReference type="PROSITE" id="PS51118"/>
    </source>
</evidence>
<evidence type="ECO:0000313" key="6">
    <source>
        <dbReference type="Proteomes" id="UP000004105"/>
    </source>
</evidence>
<evidence type="ECO:0000256" key="3">
    <source>
        <dbReference type="ARBA" id="ARBA00023163"/>
    </source>
</evidence>
<dbReference type="InterPro" id="IPR002577">
    <property type="entry name" value="HTH_HxlR"/>
</dbReference>
<evidence type="ECO:0000313" key="5">
    <source>
        <dbReference type="EMBL" id="EGF11323.1"/>
    </source>
</evidence>
<gene>
    <name evidence="5" type="ORF">HMPREF9123_0967</name>
</gene>
<dbReference type="PANTHER" id="PTHR33204:SF29">
    <property type="entry name" value="TRANSCRIPTIONAL REGULATOR"/>
    <property type="match status" value="1"/>
</dbReference>
<keyword evidence="2" id="KW-0238">DNA-binding</keyword>
<dbReference type="STRING" id="267212.GCA_001063965_00444"/>
<protein>
    <submittedName>
        <fullName evidence="5">Phage integrase family site-specific recombinase</fullName>
    </submittedName>
</protein>
<organism evidence="5 6">
    <name type="scientific">Neisseria bacilliformis ATCC BAA-1200</name>
    <dbReference type="NCBI Taxonomy" id="888742"/>
    <lineage>
        <taxon>Bacteria</taxon>
        <taxon>Pseudomonadati</taxon>
        <taxon>Pseudomonadota</taxon>
        <taxon>Betaproteobacteria</taxon>
        <taxon>Neisseriales</taxon>
        <taxon>Neisseriaceae</taxon>
        <taxon>Neisseria</taxon>
    </lineage>
</organism>